<sequence>MTDTTEAPAGELRGSILGTRVLRVEDPGFLTRGAVYTDDLVDERLAGAVHATFVRSPVAHARITAIDPSGAVGVPGVVAVLTADDLAGAPPQQPAMRAYPGAMAQPLLARDVVRYVGEPVAVVLTEDRWSGEDAAELVAVDYEPLPVVVDPREALAGDVLLFPDAGSNVALGREAAGEDPFAGCEVVVTREIVNQRVAVAPLEVRAAAAAQDDAGRLTVWLPNQGAQISKTVLGTMLGVADADLRIVTPDVGGAFGAKFGADPEHAVVALAARQLGRPVRWVETRSENMIGMAHGRAQVQTITIGGDRDGRIRAYRIHVVQDAGAYPKFGAMLPSLTALMAPGVYDIPVVQTSFASVVTNTTPVGAYRGAGRPEATAAIERAVDLFAAELGADPAEVRRRNLLPPFDEPHTTPTGAVYDCGDYAAALDRVLETADYAGLRAEQARRRERGEVRQLGIGLSVYVEITGGGAEAGGPKEDATVEIHPDGSATILTGTSPHGQGHSTVWAMLASEELGIPVERITVRWGDTDLVPRGGGTGGSRSLQLGGAAVRQAATELLQLARERAAEQLEVDAADLVVDRELGGLRVAGVPGSGVSYAALAGAERLFVHTTFGQPGATYPFGAHVAVVEVDVESGKADLVRLVALDDAGTILNPLIAEGQRHGGLAQGAAQALLEEVLFDADGNPTTSTFADYPIVSATEVPTFELVTTETPTAYNPLGAKGIGEAGTIGSTPAVQNAVVDAVAHLGVRHIDMPTTPMRVWRAIRSAEG</sequence>
<dbReference type="Pfam" id="PF02738">
    <property type="entry name" value="MoCoBD_1"/>
    <property type="match status" value="1"/>
</dbReference>
<accession>A0A853CP18</accession>
<dbReference type="InterPro" id="IPR000674">
    <property type="entry name" value="Ald_Oxase/Xan_DH_a/b"/>
</dbReference>
<feature type="domain" description="Aldehyde oxidase/xanthine dehydrogenase a/b hammerhead" evidence="3">
    <location>
        <begin position="32"/>
        <end position="146"/>
    </location>
</feature>
<dbReference type="GO" id="GO:0043885">
    <property type="term" value="F:anaerobic carbon-monoxide dehydrogenase activity"/>
    <property type="evidence" value="ECO:0007669"/>
    <property type="project" value="UniProtKB-EC"/>
</dbReference>
<evidence type="ECO:0000313" key="4">
    <source>
        <dbReference type="EMBL" id="NYJ08931.1"/>
    </source>
</evidence>
<dbReference type="SUPFAM" id="SSF56003">
    <property type="entry name" value="Molybdenum cofactor-binding domain"/>
    <property type="match status" value="1"/>
</dbReference>
<dbReference type="InterPro" id="IPR037165">
    <property type="entry name" value="AldOxase/xan_DH_Mopterin-bd_sf"/>
</dbReference>
<dbReference type="AlphaFoldDB" id="A0A853CP18"/>
<dbReference type="GO" id="GO:0005506">
    <property type="term" value="F:iron ion binding"/>
    <property type="evidence" value="ECO:0007669"/>
    <property type="project" value="InterPro"/>
</dbReference>
<dbReference type="InterPro" id="IPR008274">
    <property type="entry name" value="AldOxase/xan_DH_MoCoBD1"/>
</dbReference>
<evidence type="ECO:0000313" key="5">
    <source>
        <dbReference type="Proteomes" id="UP000541969"/>
    </source>
</evidence>
<gene>
    <name evidence="4" type="ORF">GGQ55_005209</name>
</gene>
<dbReference type="Pfam" id="PF01315">
    <property type="entry name" value="Ald_Xan_dh_C"/>
    <property type="match status" value="1"/>
</dbReference>
<dbReference type="EC" id="1.2.7.4" evidence="4"/>
<dbReference type="Gene3D" id="3.90.1170.50">
    <property type="entry name" value="Aldehyde oxidase/xanthine dehydrogenase, a/b hammerhead"/>
    <property type="match status" value="1"/>
</dbReference>
<dbReference type="SUPFAM" id="SSF54665">
    <property type="entry name" value="CO dehydrogenase molybdoprotein N-domain-like"/>
    <property type="match status" value="1"/>
</dbReference>
<protein>
    <submittedName>
        <fullName evidence="4">Carbon-monoxide dehydrogenase large subunit</fullName>
        <ecNumber evidence="4">1.2.7.4</ecNumber>
    </submittedName>
</protein>
<dbReference type="InterPro" id="IPR036856">
    <property type="entry name" value="Ald_Oxase/Xan_DH_a/b_sf"/>
</dbReference>
<dbReference type="Proteomes" id="UP000541969">
    <property type="component" value="Unassembled WGS sequence"/>
</dbReference>
<evidence type="ECO:0000259" key="3">
    <source>
        <dbReference type="SMART" id="SM01008"/>
    </source>
</evidence>
<evidence type="ECO:0000256" key="2">
    <source>
        <dbReference type="ARBA" id="ARBA00023002"/>
    </source>
</evidence>
<name>A0A853CP18_9ACTN</name>
<reference evidence="4 5" key="1">
    <citation type="submission" date="2020-07" db="EMBL/GenBank/DDBJ databases">
        <title>Sequencing the genomes of 1000 actinobacteria strains.</title>
        <authorList>
            <person name="Klenk H.-P."/>
        </authorList>
    </citation>
    <scope>NUCLEOTIDE SEQUENCE [LARGE SCALE GENOMIC DNA]</scope>
    <source>
        <strain evidence="4 5">DSM 104001</strain>
    </source>
</reference>
<keyword evidence="5" id="KW-1185">Reference proteome</keyword>
<dbReference type="InterPro" id="IPR046867">
    <property type="entry name" value="AldOxase/xan_DH_MoCoBD2"/>
</dbReference>
<evidence type="ECO:0000256" key="1">
    <source>
        <dbReference type="ARBA" id="ARBA00022505"/>
    </source>
</evidence>
<dbReference type="PANTHER" id="PTHR11908">
    <property type="entry name" value="XANTHINE DEHYDROGENASE"/>
    <property type="match status" value="1"/>
</dbReference>
<keyword evidence="1" id="KW-0500">Molybdenum</keyword>
<comment type="caution">
    <text evidence="4">The sequence shown here is derived from an EMBL/GenBank/DDBJ whole genome shotgun (WGS) entry which is preliminary data.</text>
</comment>
<dbReference type="Pfam" id="PF20256">
    <property type="entry name" value="MoCoBD_2"/>
    <property type="match status" value="1"/>
</dbReference>
<dbReference type="RefSeq" id="WP_179721928.1">
    <property type="nucleotide sequence ID" value="NZ_JACBZT010000001.1"/>
</dbReference>
<keyword evidence="2 4" id="KW-0560">Oxidoreductase</keyword>
<proteinExistence type="predicted"/>
<dbReference type="SMART" id="SM01008">
    <property type="entry name" value="Ald_Xan_dh_C"/>
    <property type="match status" value="1"/>
</dbReference>
<dbReference type="InterPro" id="IPR016208">
    <property type="entry name" value="Ald_Oxase/xanthine_DH-like"/>
</dbReference>
<dbReference type="PANTHER" id="PTHR11908:SF132">
    <property type="entry name" value="ALDEHYDE OXIDASE 1-RELATED"/>
    <property type="match status" value="1"/>
</dbReference>
<dbReference type="Gene3D" id="3.30.365.10">
    <property type="entry name" value="Aldehyde oxidase/xanthine dehydrogenase, molybdopterin binding domain"/>
    <property type="match status" value="4"/>
</dbReference>
<organism evidence="4 5">
    <name type="scientific">Petropleomorpha daqingensis</name>
    <dbReference type="NCBI Taxonomy" id="2026353"/>
    <lineage>
        <taxon>Bacteria</taxon>
        <taxon>Bacillati</taxon>
        <taxon>Actinomycetota</taxon>
        <taxon>Actinomycetes</taxon>
        <taxon>Geodermatophilales</taxon>
        <taxon>Geodermatophilaceae</taxon>
        <taxon>Petropleomorpha</taxon>
    </lineage>
</organism>
<dbReference type="EMBL" id="JACBZT010000001">
    <property type="protein sequence ID" value="NYJ08931.1"/>
    <property type="molecule type" value="Genomic_DNA"/>
</dbReference>